<proteinExistence type="inferred from homology"/>
<evidence type="ECO:0000256" key="4">
    <source>
        <dbReference type="SAM" id="MobiDB-lite"/>
    </source>
</evidence>
<name>Q6CIE6_KLULA</name>
<dbReference type="InterPro" id="IPR057860">
    <property type="entry name" value="HEAT_RRP12_N"/>
</dbReference>
<evidence type="ECO:0000256" key="2">
    <source>
        <dbReference type="ARBA" id="ARBA00007690"/>
    </source>
</evidence>
<dbReference type="HOGENOM" id="CLU_003753_1_0_1"/>
<feature type="domain" description="RRP12 N-terminal HEAT" evidence="6">
    <location>
        <begin position="23"/>
        <end position="251"/>
    </location>
</feature>
<dbReference type="InterPro" id="IPR012978">
    <property type="entry name" value="HEAT_RRP12"/>
</dbReference>
<dbReference type="EMBL" id="CR382126">
    <property type="protein sequence ID" value="CAG99001.1"/>
    <property type="molecule type" value="Genomic_DNA"/>
</dbReference>
<dbReference type="AlphaFoldDB" id="Q6CIE6"/>
<dbReference type="Proteomes" id="UP000000598">
    <property type="component" value="Chromosome F"/>
</dbReference>
<dbReference type="Pfam" id="PF25772">
    <property type="entry name" value="HEAT_RRP12_N"/>
    <property type="match status" value="1"/>
</dbReference>
<dbReference type="GO" id="GO:0005634">
    <property type="term" value="C:nucleus"/>
    <property type="evidence" value="ECO:0007669"/>
    <property type="project" value="UniProtKB-SubCell"/>
</dbReference>
<dbReference type="InterPro" id="IPR052087">
    <property type="entry name" value="RRP12"/>
</dbReference>
<dbReference type="InterPro" id="IPR016024">
    <property type="entry name" value="ARM-type_fold"/>
</dbReference>
<dbReference type="eggNOG" id="KOG1248">
    <property type="taxonomic scope" value="Eukaryota"/>
</dbReference>
<dbReference type="Gene3D" id="1.25.10.10">
    <property type="entry name" value="Leucine-rich Repeat Variant"/>
    <property type="match status" value="2"/>
</dbReference>
<evidence type="ECO:0000313" key="7">
    <source>
        <dbReference type="EMBL" id="CAG99001.1"/>
    </source>
</evidence>
<feature type="compositionally biased region" description="Basic residues" evidence="4">
    <location>
        <begin position="1202"/>
        <end position="1216"/>
    </location>
</feature>
<feature type="compositionally biased region" description="Basic residues" evidence="4">
    <location>
        <begin position="1164"/>
        <end position="1174"/>
    </location>
</feature>
<accession>Q6CIE6</accession>
<feature type="region of interest" description="Disordered" evidence="4">
    <location>
        <begin position="1016"/>
        <end position="1077"/>
    </location>
</feature>
<sequence length="1216" mass="135730">MGPEQASKLLELEDKLAKIRGQSTSKLENQKHIAIILAAIEENINEQEAINKNIVNYLISLMSLLDQTIDTETAAIKDLQLATSTMYLLDIIFHYTPKKILKSRFADILIKVAPCITDEKANAPLIKSALGCLEALLIAQDTQTWNNTQNLKVTPTRGLDGLLELSLDPRPKVRKRAQDAITNILKNPPPGPTAEHVASPLISAFAINALVSILDESATISNKKLRAMGGASELNSKIIHILKLLSNIISTNQWPTAHVEKLCDLLLEVCKTSDQFLVSNSFNCFEVLFQSMAESSVSSGLAENKFMKALDVIFSLKPSQNDTHLAAAWIAVVAKGISTYAIHDPLKCFVKIPEVFRTLSFYLSSEIPDIYFSAAQCLIAIVTDAIKSEILLYPPSVSAEHFEAVDEVIQELSEIFVDLLSIKYTHCAKAVLNVLTATFKKLKYRANPDFIKPLEIVGSWRTDEQNFLDLRSEAENVIGGAIEAIGVDAVLGCLPLNLISPSTSKPGRAWLLPILRDSIQNSTLNTFFKEFLPLIKHFESQFDKFGKESVQLKVYQTVVDQIWSLLPPFCDLPTDLTEAFSDEVAAELSGLLYSHVELRTTICRALRNLVESNLVYQKNSTTDSLLLQHFSIESATNSLEYLSTKSSNMLAVLFNVYTQTAPNARGYILETIDSYLQITKKEDLAQTFNNVCGLLNTALQEEAKKNNNEMSATLLDLVIAMVKYVPPSSYGALFAIFNSIVNSENALFQKRAYRIIHKLSEIEEGSDAITNFISDIENVMLNSASTVHTSSKSARLAAIRTLVNLLPPTQLGFIVQVVAEVILCTKDVNEKSRETAFEILIQMANKMDSSEGVIKLSCIPNYDPNTPDQPSSVAEFFRIISAGLIGESQHMVSATITAYSCLVFEFKDKVDVDVLLEIYDTIELYLTSNSREIVKSAIGFAKVCCLGLNDEVMKPKVPELLPKLLRWSHEHTGHFKAKVKHIIERLIRRFGYDYIESIFPEEDLRLLANIRKSRNRSIRKRDEGEEEAPAQAAPSNKSSRFMSALDEALYSSEEESEDEDKNNTKSDRRKKGSKQFIVESKETPLDLLDSQTLAHISSTRPKSNKNERRRIVDDEVFSFDAEGKLVMKNDRRRGENNNEDPLEAITSGVNAYLDAVKQGPVKGQKNRLKFKKGSRAGNEDDFSDDEQETKLPKTKPAEKGRIGKKSNGRFKNKRRL</sequence>
<dbReference type="PANTHER" id="PTHR48287:SF1">
    <property type="entry name" value="ARM REPEAT SUPERFAMILY PROTEIN"/>
    <property type="match status" value="1"/>
</dbReference>
<dbReference type="STRING" id="284590.Q6CIE6"/>
<feature type="region of interest" description="Disordered" evidence="4">
    <location>
        <begin position="1156"/>
        <end position="1216"/>
    </location>
</feature>
<organism evidence="7 8">
    <name type="scientific">Kluyveromyces lactis (strain ATCC 8585 / CBS 2359 / DSM 70799 / NBRC 1267 / NRRL Y-1140 / WM37)</name>
    <name type="common">Yeast</name>
    <name type="synonym">Candida sphaerica</name>
    <dbReference type="NCBI Taxonomy" id="284590"/>
    <lineage>
        <taxon>Eukaryota</taxon>
        <taxon>Fungi</taxon>
        <taxon>Dikarya</taxon>
        <taxon>Ascomycota</taxon>
        <taxon>Saccharomycotina</taxon>
        <taxon>Saccharomycetes</taxon>
        <taxon>Saccharomycetales</taxon>
        <taxon>Saccharomycetaceae</taxon>
        <taxon>Kluyveromyces</taxon>
    </lineage>
</organism>
<reference evidence="7 8" key="1">
    <citation type="journal article" date="2004" name="Nature">
        <title>Genome evolution in yeasts.</title>
        <authorList>
            <consortium name="Genolevures"/>
            <person name="Dujon B."/>
            <person name="Sherman D."/>
            <person name="Fischer G."/>
            <person name="Durrens P."/>
            <person name="Casaregola S."/>
            <person name="Lafontaine I."/>
            <person name="de Montigny J."/>
            <person name="Marck C."/>
            <person name="Neuveglise C."/>
            <person name="Talla E."/>
            <person name="Goffard N."/>
            <person name="Frangeul L."/>
            <person name="Aigle M."/>
            <person name="Anthouard V."/>
            <person name="Babour A."/>
            <person name="Barbe V."/>
            <person name="Barnay S."/>
            <person name="Blanchin S."/>
            <person name="Beckerich J.M."/>
            <person name="Beyne E."/>
            <person name="Bleykasten C."/>
            <person name="Boisrame A."/>
            <person name="Boyer J."/>
            <person name="Cattolico L."/>
            <person name="Confanioleri F."/>
            <person name="de Daruvar A."/>
            <person name="Despons L."/>
            <person name="Fabre E."/>
            <person name="Fairhead C."/>
            <person name="Ferry-Dumazet H."/>
            <person name="Groppi A."/>
            <person name="Hantraye F."/>
            <person name="Hennequin C."/>
            <person name="Jauniaux N."/>
            <person name="Joyet P."/>
            <person name="Kachouri R."/>
            <person name="Kerrest A."/>
            <person name="Koszul R."/>
            <person name="Lemaire M."/>
            <person name="Lesur I."/>
            <person name="Ma L."/>
            <person name="Muller H."/>
            <person name="Nicaud J.M."/>
            <person name="Nikolski M."/>
            <person name="Oztas S."/>
            <person name="Ozier-Kalogeropoulos O."/>
            <person name="Pellenz S."/>
            <person name="Potier S."/>
            <person name="Richard G.F."/>
            <person name="Straub M.L."/>
            <person name="Suleau A."/>
            <person name="Swennene D."/>
            <person name="Tekaia F."/>
            <person name="Wesolowski-Louvel M."/>
            <person name="Westhof E."/>
            <person name="Wirth B."/>
            <person name="Zeniou-Meyer M."/>
            <person name="Zivanovic I."/>
            <person name="Bolotin-Fukuhara M."/>
            <person name="Thierry A."/>
            <person name="Bouchier C."/>
            <person name="Caudron B."/>
            <person name="Scarpelli C."/>
            <person name="Gaillardin C."/>
            <person name="Weissenbach J."/>
            <person name="Wincker P."/>
            <person name="Souciet J.L."/>
        </authorList>
    </citation>
    <scope>NUCLEOTIDE SEQUENCE [LARGE SCALE GENOMIC DNA]</scope>
    <source>
        <strain evidence="8">ATCC 8585 / CBS 2359 / DSM 70799 / NBRC 1267 / NRRL Y-1140 / WM37</strain>
    </source>
</reference>
<keyword evidence="3" id="KW-0539">Nucleus</keyword>
<dbReference type="FunCoup" id="Q6CIE6">
    <property type="interactions" value="1096"/>
</dbReference>
<keyword evidence="8" id="KW-1185">Reference proteome</keyword>
<comment type="similarity">
    <text evidence="2">Belongs to the RRP12 family.</text>
</comment>
<protein>
    <submittedName>
        <fullName evidence="7">KLLA0F27269p</fullName>
    </submittedName>
</protein>
<dbReference type="InParanoid" id="Q6CIE6"/>
<dbReference type="PANTHER" id="PTHR48287">
    <property type="entry name" value="ARM REPEAT SUPERFAMILY PROTEIN"/>
    <property type="match status" value="1"/>
</dbReference>
<feature type="compositionally biased region" description="Basic and acidic residues" evidence="4">
    <location>
        <begin position="1188"/>
        <end position="1201"/>
    </location>
</feature>
<dbReference type="KEGG" id="kla:KLLA0_F27269g"/>
<evidence type="ECO:0000259" key="6">
    <source>
        <dbReference type="Pfam" id="PF25772"/>
    </source>
</evidence>
<evidence type="ECO:0000313" key="8">
    <source>
        <dbReference type="Proteomes" id="UP000000598"/>
    </source>
</evidence>
<evidence type="ECO:0000259" key="5">
    <source>
        <dbReference type="Pfam" id="PF08161"/>
    </source>
</evidence>
<dbReference type="OMA" id="PDQMKHR"/>
<evidence type="ECO:0000256" key="1">
    <source>
        <dbReference type="ARBA" id="ARBA00004123"/>
    </source>
</evidence>
<dbReference type="SUPFAM" id="SSF48371">
    <property type="entry name" value="ARM repeat"/>
    <property type="match status" value="1"/>
</dbReference>
<comment type="subcellular location">
    <subcellularLocation>
        <location evidence="1">Nucleus</location>
    </subcellularLocation>
</comment>
<gene>
    <name evidence="7" type="ORF">KLLA0_F27269g</name>
</gene>
<evidence type="ECO:0000256" key="3">
    <source>
        <dbReference type="ARBA" id="ARBA00023242"/>
    </source>
</evidence>
<dbReference type="InterPro" id="IPR011989">
    <property type="entry name" value="ARM-like"/>
</dbReference>
<dbReference type="Pfam" id="PF08161">
    <property type="entry name" value="RRP12_HEAT"/>
    <property type="match status" value="1"/>
</dbReference>
<dbReference type="PaxDb" id="284590-Q6CIE6"/>
<feature type="domain" description="RRP12 HEAT" evidence="5">
    <location>
        <begin position="365"/>
        <end position="660"/>
    </location>
</feature>